<dbReference type="PANTHER" id="PTHR12883">
    <property type="entry name" value="ADIPOCYTE-SPECIFIC PROTEIN 4-RELATED"/>
    <property type="match status" value="1"/>
</dbReference>
<feature type="compositionally biased region" description="Basic and acidic residues" evidence="8">
    <location>
        <begin position="61"/>
        <end position="80"/>
    </location>
</feature>
<feature type="signal peptide" evidence="9">
    <location>
        <begin position="1"/>
        <end position="19"/>
    </location>
</feature>
<evidence type="ECO:0000256" key="7">
    <source>
        <dbReference type="ARBA" id="ARBA00034902"/>
    </source>
</evidence>
<keyword evidence="9" id="KW-0732">Signal</keyword>
<comment type="similarity">
    <text evidence="5">Belongs to the CCDC47 family.</text>
</comment>
<evidence type="ECO:0000256" key="5">
    <source>
        <dbReference type="ARBA" id="ARBA00034746"/>
    </source>
</evidence>
<dbReference type="GO" id="GO:0030867">
    <property type="term" value="C:rough endoplasmic reticulum membrane"/>
    <property type="evidence" value="ECO:0007669"/>
    <property type="project" value="UniProtKB-SubCell"/>
</dbReference>
<dbReference type="Proteomes" id="UP000663851">
    <property type="component" value="Unassembled WGS sequence"/>
</dbReference>
<evidence type="ECO:0000313" key="14">
    <source>
        <dbReference type="EMBL" id="CAF4384071.1"/>
    </source>
</evidence>
<dbReference type="Proteomes" id="UP000663872">
    <property type="component" value="Unassembled WGS sequence"/>
</dbReference>
<evidence type="ECO:0000256" key="1">
    <source>
        <dbReference type="ARBA" id="ARBA00022692"/>
    </source>
</evidence>
<dbReference type="GO" id="GO:0032469">
    <property type="term" value="P:endoplasmic reticulum calcium ion homeostasis"/>
    <property type="evidence" value="ECO:0007669"/>
    <property type="project" value="InterPro"/>
</dbReference>
<dbReference type="AlphaFoldDB" id="A0A819ZRP6"/>
<dbReference type="Proteomes" id="UP000663833">
    <property type="component" value="Unassembled WGS sequence"/>
</dbReference>
<accession>A0A819ZRP6</accession>
<dbReference type="Proteomes" id="UP000663873">
    <property type="component" value="Unassembled WGS sequence"/>
</dbReference>
<dbReference type="PANTHER" id="PTHR12883:SF0">
    <property type="entry name" value="PAT COMPLEX SUBUNIT CCDC47"/>
    <property type="match status" value="1"/>
</dbReference>
<proteinExistence type="inferred from homology"/>
<organism evidence="13 16">
    <name type="scientific">Rotaria socialis</name>
    <dbReference type="NCBI Taxonomy" id="392032"/>
    <lineage>
        <taxon>Eukaryota</taxon>
        <taxon>Metazoa</taxon>
        <taxon>Spiralia</taxon>
        <taxon>Gnathifera</taxon>
        <taxon>Rotifera</taxon>
        <taxon>Eurotatoria</taxon>
        <taxon>Bdelloidea</taxon>
        <taxon>Philodinida</taxon>
        <taxon>Philodinidae</taxon>
        <taxon>Rotaria</taxon>
    </lineage>
</organism>
<comment type="caution">
    <text evidence="13">The sequence shown here is derived from an EMBL/GenBank/DDBJ whole genome shotgun (WGS) entry which is preliminary data.</text>
</comment>
<name>A0A819ZRP6_9BILA</name>
<feature type="compositionally biased region" description="Low complexity" evidence="8">
    <location>
        <begin position="41"/>
        <end position="55"/>
    </location>
</feature>
<dbReference type="EMBL" id="CAJOBR010002858">
    <property type="protein sequence ID" value="CAF4708666.1"/>
    <property type="molecule type" value="Genomic_DNA"/>
</dbReference>
<evidence type="ECO:0000256" key="9">
    <source>
        <dbReference type="SAM" id="SignalP"/>
    </source>
</evidence>
<dbReference type="EMBL" id="CAJNYT010003177">
    <property type="protein sequence ID" value="CAF3534260.1"/>
    <property type="molecule type" value="Genomic_DNA"/>
</dbReference>
<evidence type="ECO:0000256" key="4">
    <source>
        <dbReference type="ARBA" id="ARBA00034697"/>
    </source>
</evidence>
<evidence type="ECO:0000313" key="12">
    <source>
        <dbReference type="EMBL" id="CAF3534260.1"/>
    </source>
</evidence>
<dbReference type="GO" id="GO:0005509">
    <property type="term" value="F:calcium ion binding"/>
    <property type="evidence" value="ECO:0007669"/>
    <property type="project" value="InterPro"/>
</dbReference>
<dbReference type="EMBL" id="CAJOBO010000265">
    <property type="protein sequence ID" value="CAF4178179.1"/>
    <property type="molecule type" value="Genomic_DNA"/>
</dbReference>
<keyword evidence="17" id="KW-1185">Reference proteome</keyword>
<evidence type="ECO:0000313" key="16">
    <source>
        <dbReference type="Proteomes" id="UP000663851"/>
    </source>
</evidence>
<feature type="region of interest" description="Disordered" evidence="8">
    <location>
        <begin position="338"/>
        <end position="364"/>
    </location>
</feature>
<evidence type="ECO:0000313" key="15">
    <source>
        <dbReference type="EMBL" id="CAF4708666.1"/>
    </source>
</evidence>
<feature type="region of interest" description="Disordered" evidence="8">
    <location>
        <begin position="34"/>
        <end position="93"/>
    </location>
</feature>
<evidence type="ECO:0000256" key="3">
    <source>
        <dbReference type="ARBA" id="ARBA00023136"/>
    </source>
</evidence>
<feature type="compositionally biased region" description="Basic residues" evidence="8">
    <location>
        <begin position="486"/>
        <end position="502"/>
    </location>
</feature>
<feature type="chain" id="PRO_5036236482" description="PAT complex subunit CCDC47" evidence="9">
    <location>
        <begin position="20"/>
        <end position="502"/>
    </location>
</feature>
<sequence>MRSSTILAFIFMCFVCSIAKTAKDEDFSEFDDFDHDEFVDETPSSTGATPSTPKTQSNKQESLRKEEEPQLKPNQIKDEEVSIDDDDDDDDDLMFDEEEFESSDPFGSPNQPLSDLKIAEVPANLTGNHWEAYYCEGIMIIALLGYLINFLIGRTKNSQLATTIFRSQRDLLEKNFSLVGDNGQTKTGQAEEQTDLMLKESENLYILWCSGRPLVDSMLLELRFVKRQCLFNSLAAIVKSINDTIVYTVDYSKEDMDTFVFCLARKRCIARLHRDMIDLSQFCLERKAADKKRLSGSYQMLTELSEASSAIIDTRITDFMEKFPDAIEYIHVSDQYTGTKTQTTDPQSPSTPAPANTGTAAQQQDALNISERAVRRVLIVAFNLVPQNGHSLQVTSEDVCNDYLRFVLYLMDRVSLFRLTSKESRAKANKNRHRIEETFLKSVNQQRQEQAQQRREEQRRAEKEKVMKSDDPELQRKWDEKEHKREMKRRQPKMKQMKIKSM</sequence>
<feature type="region of interest" description="Disordered" evidence="8">
    <location>
        <begin position="443"/>
        <end position="502"/>
    </location>
</feature>
<evidence type="ECO:0000256" key="8">
    <source>
        <dbReference type="SAM" id="MobiDB-lite"/>
    </source>
</evidence>
<reference evidence="13" key="1">
    <citation type="submission" date="2021-02" db="EMBL/GenBank/DDBJ databases">
        <authorList>
            <person name="Nowell W R."/>
        </authorList>
    </citation>
    <scope>NUCLEOTIDE SEQUENCE</scope>
</reference>
<evidence type="ECO:0000256" key="6">
    <source>
        <dbReference type="ARBA" id="ARBA00034875"/>
    </source>
</evidence>
<evidence type="ECO:0000313" key="11">
    <source>
        <dbReference type="EMBL" id="CAF3269508.1"/>
    </source>
</evidence>
<keyword evidence="3" id="KW-0472">Membrane</keyword>
<dbReference type="Pfam" id="PF07946">
    <property type="entry name" value="CCDC47"/>
    <property type="match status" value="1"/>
</dbReference>
<evidence type="ECO:0000313" key="17">
    <source>
        <dbReference type="Proteomes" id="UP000663873"/>
    </source>
</evidence>
<dbReference type="EMBL" id="CAJNXB010002653">
    <property type="protein sequence ID" value="CAF3269508.1"/>
    <property type="molecule type" value="Genomic_DNA"/>
</dbReference>
<gene>
    <name evidence="12" type="ORF">GRG538_LOCUS19432</name>
    <name evidence="13" type="ORF">HFQ381_LOCUS6047</name>
    <name evidence="10" type="ORF">LUA448_LOCUS3411</name>
    <name evidence="15" type="ORF">QYT958_LOCUS18223</name>
    <name evidence="11" type="ORF">TIS948_LOCUS16249</name>
    <name evidence="14" type="ORF">UJA718_LOCUS17960</name>
</gene>
<dbReference type="Proteomes" id="UP000663825">
    <property type="component" value="Unassembled WGS sequence"/>
</dbReference>
<evidence type="ECO:0000313" key="13">
    <source>
        <dbReference type="EMBL" id="CAF4178179.1"/>
    </source>
</evidence>
<dbReference type="InterPro" id="IPR012879">
    <property type="entry name" value="CCDC47"/>
</dbReference>
<dbReference type="EMBL" id="CAJNYD010000157">
    <property type="protein sequence ID" value="CAF3224222.1"/>
    <property type="molecule type" value="Genomic_DNA"/>
</dbReference>
<feature type="compositionally biased region" description="Acidic residues" evidence="8">
    <location>
        <begin position="81"/>
        <end position="93"/>
    </location>
</feature>
<dbReference type="OrthoDB" id="10039147at2759"/>
<protein>
    <recommendedName>
        <fullName evidence="6">PAT complex subunit CCDC47</fullName>
    </recommendedName>
    <alternativeName>
        <fullName evidence="7">Coiled-coil domain-containing protein 47</fullName>
    </alternativeName>
</protein>
<evidence type="ECO:0000313" key="10">
    <source>
        <dbReference type="EMBL" id="CAF3224222.1"/>
    </source>
</evidence>
<feature type="compositionally biased region" description="Basic and acidic residues" evidence="8">
    <location>
        <begin position="452"/>
        <end position="485"/>
    </location>
</feature>
<dbReference type="EMBL" id="CAJOBP010002975">
    <property type="protein sequence ID" value="CAF4384071.1"/>
    <property type="molecule type" value="Genomic_DNA"/>
</dbReference>
<keyword evidence="2" id="KW-1133">Transmembrane helix</keyword>
<evidence type="ECO:0000256" key="2">
    <source>
        <dbReference type="ARBA" id="ARBA00022989"/>
    </source>
</evidence>
<feature type="compositionally biased region" description="Low complexity" evidence="8">
    <location>
        <begin position="341"/>
        <end position="355"/>
    </location>
</feature>
<keyword evidence="1" id="KW-0812">Transmembrane</keyword>
<dbReference type="Proteomes" id="UP000663848">
    <property type="component" value="Unassembled WGS sequence"/>
</dbReference>
<comment type="subcellular location">
    <subcellularLocation>
        <location evidence="4">Rough endoplasmic reticulum membrane</location>
        <topology evidence="4">Single-pass type I membrane protein</topology>
    </subcellularLocation>
</comment>